<protein>
    <submittedName>
        <fullName evidence="1">Uncharacterized protein</fullName>
    </submittedName>
</protein>
<accession>A0A0E9W4R4</accession>
<name>A0A0E9W4R4_ANGAN</name>
<evidence type="ECO:0000313" key="1">
    <source>
        <dbReference type="EMBL" id="JAH85286.1"/>
    </source>
</evidence>
<reference evidence="1" key="1">
    <citation type="submission" date="2014-11" db="EMBL/GenBank/DDBJ databases">
        <authorList>
            <person name="Amaro Gonzalez C."/>
        </authorList>
    </citation>
    <scope>NUCLEOTIDE SEQUENCE</scope>
</reference>
<sequence>MCACDYMRLTVRVNVSAAVYSCASVNVSLSVAVSVAVAVTHSSALLCLVTETFQSFSLAGIILLCCWSCSPCSECRFSVVQSLWRAAASWADRVTLTSN</sequence>
<reference evidence="1" key="2">
    <citation type="journal article" date="2015" name="Fish Shellfish Immunol.">
        <title>Early steps in the European eel (Anguilla anguilla)-Vibrio vulnificus interaction in the gills: Role of the RtxA13 toxin.</title>
        <authorList>
            <person name="Callol A."/>
            <person name="Pajuelo D."/>
            <person name="Ebbesson L."/>
            <person name="Teles M."/>
            <person name="MacKenzie S."/>
            <person name="Amaro C."/>
        </authorList>
    </citation>
    <scope>NUCLEOTIDE SEQUENCE</scope>
</reference>
<dbReference type="EMBL" id="GBXM01023291">
    <property type="protein sequence ID" value="JAH85286.1"/>
    <property type="molecule type" value="Transcribed_RNA"/>
</dbReference>
<proteinExistence type="predicted"/>
<organism evidence="1">
    <name type="scientific">Anguilla anguilla</name>
    <name type="common">European freshwater eel</name>
    <name type="synonym">Muraena anguilla</name>
    <dbReference type="NCBI Taxonomy" id="7936"/>
    <lineage>
        <taxon>Eukaryota</taxon>
        <taxon>Metazoa</taxon>
        <taxon>Chordata</taxon>
        <taxon>Craniata</taxon>
        <taxon>Vertebrata</taxon>
        <taxon>Euteleostomi</taxon>
        <taxon>Actinopterygii</taxon>
        <taxon>Neopterygii</taxon>
        <taxon>Teleostei</taxon>
        <taxon>Anguilliformes</taxon>
        <taxon>Anguillidae</taxon>
        <taxon>Anguilla</taxon>
    </lineage>
</organism>
<dbReference type="AlphaFoldDB" id="A0A0E9W4R4"/>